<protein>
    <submittedName>
        <fullName evidence="2">Uncharacterized protein</fullName>
    </submittedName>
</protein>
<keyword evidence="1" id="KW-1133">Transmembrane helix</keyword>
<evidence type="ECO:0000313" key="2">
    <source>
        <dbReference type="EMBL" id="KAH0567672.1"/>
    </source>
</evidence>
<gene>
    <name evidence="2" type="ORF">KQX54_011552</name>
</gene>
<reference evidence="2 3" key="1">
    <citation type="journal article" date="2021" name="J. Hered.">
        <title>A chromosome-level genome assembly of the parasitoid wasp, Cotesia glomerata (Hymenoptera: Braconidae).</title>
        <authorList>
            <person name="Pinto B.J."/>
            <person name="Weis J.J."/>
            <person name="Gamble T."/>
            <person name="Ode P.J."/>
            <person name="Paul R."/>
            <person name="Zaspel J.M."/>
        </authorList>
    </citation>
    <scope>NUCLEOTIDE SEQUENCE [LARGE SCALE GENOMIC DNA]</scope>
    <source>
        <strain evidence="2">CgM1</strain>
    </source>
</reference>
<sequence>MKQLYCSHHETIFAETAYFILVNVKNSALLTIVLALTFYFFIHYYFMMLVVLCRNSRVKVYVRHWINSWVRMRLQNFDGGCEMSCVRNVAPGVFCAVERENKKNRITTPDHSAERTLVETQTWSWIVTISGMVQSTETAFYDQFQ</sequence>
<accession>A0AAV7J8J2</accession>
<keyword evidence="3" id="KW-1185">Reference proteome</keyword>
<dbReference type="AlphaFoldDB" id="A0AAV7J8J2"/>
<organism evidence="2 3">
    <name type="scientific">Cotesia glomerata</name>
    <name type="common">Lepidopteran parasitic wasp</name>
    <name type="synonym">Apanteles glomeratus</name>
    <dbReference type="NCBI Taxonomy" id="32391"/>
    <lineage>
        <taxon>Eukaryota</taxon>
        <taxon>Metazoa</taxon>
        <taxon>Ecdysozoa</taxon>
        <taxon>Arthropoda</taxon>
        <taxon>Hexapoda</taxon>
        <taxon>Insecta</taxon>
        <taxon>Pterygota</taxon>
        <taxon>Neoptera</taxon>
        <taxon>Endopterygota</taxon>
        <taxon>Hymenoptera</taxon>
        <taxon>Apocrita</taxon>
        <taxon>Ichneumonoidea</taxon>
        <taxon>Braconidae</taxon>
        <taxon>Microgastrinae</taxon>
        <taxon>Cotesia</taxon>
    </lineage>
</organism>
<proteinExistence type="predicted"/>
<keyword evidence="1" id="KW-0812">Transmembrane</keyword>
<comment type="caution">
    <text evidence="2">The sequence shown here is derived from an EMBL/GenBank/DDBJ whole genome shotgun (WGS) entry which is preliminary data.</text>
</comment>
<keyword evidence="1" id="KW-0472">Membrane</keyword>
<evidence type="ECO:0000313" key="3">
    <source>
        <dbReference type="Proteomes" id="UP000826195"/>
    </source>
</evidence>
<feature type="transmembrane region" description="Helical" evidence="1">
    <location>
        <begin position="28"/>
        <end position="53"/>
    </location>
</feature>
<name>A0AAV7J8J2_COTGL</name>
<evidence type="ECO:0000256" key="1">
    <source>
        <dbReference type="SAM" id="Phobius"/>
    </source>
</evidence>
<dbReference type="Proteomes" id="UP000826195">
    <property type="component" value="Unassembled WGS sequence"/>
</dbReference>
<dbReference type="EMBL" id="JAHXZJ010000001">
    <property type="protein sequence ID" value="KAH0567672.1"/>
    <property type="molecule type" value="Genomic_DNA"/>
</dbReference>